<dbReference type="PANTHER" id="PTHR45878">
    <property type="entry name" value="ZINC FINGER PROTEIN WIP2"/>
    <property type="match status" value="1"/>
</dbReference>
<dbReference type="AlphaFoldDB" id="A0ABC8SGD0"/>
<name>A0ABC8SGD0_9AQUA</name>
<dbReference type="InterPro" id="IPR013087">
    <property type="entry name" value="Znf_C2H2_type"/>
</dbReference>
<evidence type="ECO:0000256" key="3">
    <source>
        <dbReference type="ARBA" id="ARBA00022737"/>
    </source>
</evidence>
<dbReference type="Pfam" id="PF23115">
    <property type="entry name" value="zf-C2H2_STOP2_3rd"/>
    <property type="match status" value="1"/>
</dbReference>
<keyword evidence="7" id="KW-0804">Transcription</keyword>
<feature type="region of interest" description="Disordered" evidence="11">
    <location>
        <begin position="120"/>
        <end position="145"/>
    </location>
</feature>
<dbReference type="GO" id="GO:0008270">
    <property type="term" value="F:zinc ion binding"/>
    <property type="evidence" value="ECO:0007669"/>
    <property type="project" value="UniProtKB-KW"/>
</dbReference>
<evidence type="ECO:0000256" key="6">
    <source>
        <dbReference type="ARBA" id="ARBA00023015"/>
    </source>
</evidence>
<keyword evidence="2" id="KW-0479">Metal-binding</keyword>
<dbReference type="InterPro" id="IPR043584">
    <property type="entry name" value="WIP1/2/3/4/5/6"/>
</dbReference>
<evidence type="ECO:0000256" key="4">
    <source>
        <dbReference type="ARBA" id="ARBA00022771"/>
    </source>
</evidence>
<organism evidence="13 14">
    <name type="scientific">Ilex paraguariensis</name>
    <name type="common">yerba mate</name>
    <dbReference type="NCBI Taxonomy" id="185542"/>
    <lineage>
        <taxon>Eukaryota</taxon>
        <taxon>Viridiplantae</taxon>
        <taxon>Streptophyta</taxon>
        <taxon>Embryophyta</taxon>
        <taxon>Tracheophyta</taxon>
        <taxon>Spermatophyta</taxon>
        <taxon>Magnoliopsida</taxon>
        <taxon>eudicotyledons</taxon>
        <taxon>Gunneridae</taxon>
        <taxon>Pentapetalae</taxon>
        <taxon>asterids</taxon>
        <taxon>campanulids</taxon>
        <taxon>Aquifoliales</taxon>
        <taxon>Aquifoliaceae</taxon>
        <taxon>Ilex</taxon>
    </lineage>
</organism>
<keyword evidence="3" id="KW-0677">Repeat</keyword>
<evidence type="ECO:0000256" key="8">
    <source>
        <dbReference type="ARBA" id="ARBA00023242"/>
    </source>
</evidence>
<gene>
    <name evidence="13" type="ORF">ILEXP_LOCUS23232</name>
</gene>
<comment type="similarity">
    <text evidence="9">Belongs to the WIP C2H2-type zinc-finger protein family.</text>
</comment>
<dbReference type="Proteomes" id="UP001642360">
    <property type="component" value="Unassembled WGS sequence"/>
</dbReference>
<evidence type="ECO:0000313" key="14">
    <source>
        <dbReference type="Proteomes" id="UP001642360"/>
    </source>
</evidence>
<feature type="compositionally biased region" description="Acidic residues" evidence="11">
    <location>
        <begin position="354"/>
        <end position="363"/>
    </location>
</feature>
<feature type="domain" description="C2H2-type" evidence="12">
    <location>
        <begin position="212"/>
        <end position="239"/>
    </location>
</feature>
<evidence type="ECO:0000313" key="13">
    <source>
        <dbReference type="EMBL" id="CAK9154875.1"/>
    </source>
</evidence>
<comment type="subcellular location">
    <subcellularLocation>
        <location evidence="1">Nucleus</location>
    </subcellularLocation>
</comment>
<sequence length="373" mass="41786">MAEPYSNFFTRCFNFIPLNSRYSSSTSYSIFPSISPHTDDSYSYNIMSVQETPINSDNIGVILGSVSSHTYSDNICPVHETLGIVRSEESKMFSNTYQVQASPPSPPLREALPLLNNLSFSAEENRPSSSPMEDDRKRAKDESILSPVDDEGVAIDLHIGLPSPSSYLFSSSEEIVSKDNVGVLLGLPLNRSNNVQYWVPTPSQILTGPTQFSCPVCCKTFNRYNNLQMHMWGHGSQYRKGTASLRGTQPTAMLKLPCYCCAPECKHNINHPRARSLKDFRTLQTHYKRKHGTKPFMCRKCGKPFAVKGDWRTHEKNCGKVWYCICGSDFKHKRSLKDHVRSFGQGHAAFGVDSFEEDDEPASDIEQGGESPV</sequence>
<proteinExistence type="inferred from homology"/>
<feature type="compositionally biased region" description="Polar residues" evidence="11">
    <location>
        <begin position="120"/>
        <end position="131"/>
    </location>
</feature>
<dbReference type="EMBL" id="CAUOFW020002602">
    <property type="protein sequence ID" value="CAK9154875.1"/>
    <property type="molecule type" value="Genomic_DNA"/>
</dbReference>
<evidence type="ECO:0000256" key="5">
    <source>
        <dbReference type="ARBA" id="ARBA00022833"/>
    </source>
</evidence>
<keyword evidence="5" id="KW-0862">Zinc</keyword>
<dbReference type="Gene3D" id="3.30.160.60">
    <property type="entry name" value="Classic Zinc Finger"/>
    <property type="match status" value="2"/>
</dbReference>
<keyword evidence="14" id="KW-1185">Reference proteome</keyword>
<dbReference type="GO" id="GO:0005634">
    <property type="term" value="C:nucleus"/>
    <property type="evidence" value="ECO:0007669"/>
    <property type="project" value="UniProtKB-SubCell"/>
</dbReference>
<evidence type="ECO:0000256" key="1">
    <source>
        <dbReference type="ARBA" id="ARBA00004123"/>
    </source>
</evidence>
<keyword evidence="6" id="KW-0805">Transcription regulation</keyword>
<dbReference type="PROSITE" id="PS00028">
    <property type="entry name" value="ZINC_FINGER_C2H2_1"/>
    <property type="match status" value="1"/>
</dbReference>
<comment type="caution">
    <text evidence="13">The sequence shown here is derived from an EMBL/GenBank/DDBJ whole genome shotgun (WGS) entry which is preliminary data.</text>
</comment>
<accession>A0ABC8SGD0</accession>
<dbReference type="SMART" id="SM00355">
    <property type="entry name" value="ZnF_C2H2"/>
    <property type="match status" value="2"/>
</dbReference>
<dbReference type="InterPro" id="IPR036236">
    <property type="entry name" value="Znf_C2H2_sf"/>
</dbReference>
<dbReference type="FunFam" id="3.30.160.60:FF:001230">
    <property type="entry name" value="zinc finger protein WIP2-like"/>
    <property type="match status" value="1"/>
</dbReference>
<dbReference type="PROSITE" id="PS50157">
    <property type="entry name" value="ZINC_FINGER_C2H2_2"/>
    <property type="match status" value="1"/>
</dbReference>
<evidence type="ECO:0000256" key="7">
    <source>
        <dbReference type="ARBA" id="ARBA00023163"/>
    </source>
</evidence>
<keyword evidence="4 10" id="KW-0863">Zinc-finger</keyword>
<dbReference type="InterPro" id="IPR055187">
    <property type="entry name" value="C2CH-3rd_BIRD-IDD"/>
</dbReference>
<dbReference type="Pfam" id="PF22995">
    <property type="entry name" value="C2CH-3rd_BIRD-IDD"/>
    <property type="match status" value="1"/>
</dbReference>
<dbReference type="FunFam" id="3.30.160.60:FF:000523">
    <property type="entry name" value="Zinc finger protein WIP2"/>
    <property type="match status" value="1"/>
</dbReference>
<evidence type="ECO:0000256" key="9">
    <source>
        <dbReference type="ARBA" id="ARBA00023452"/>
    </source>
</evidence>
<protein>
    <recommendedName>
        <fullName evidence="12">C2H2-type domain-containing protein</fullName>
    </recommendedName>
</protein>
<feature type="region of interest" description="Disordered" evidence="11">
    <location>
        <begin position="354"/>
        <end position="373"/>
    </location>
</feature>
<dbReference type="PANTHER" id="PTHR45878:SF1">
    <property type="entry name" value="ZINC FINGER PROTEIN WIP2"/>
    <property type="match status" value="1"/>
</dbReference>
<evidence type="ECO:0000256" key="11">
    <source>
        <dbReference type="SAM" id="MobiDB-lite"/>
    </source>
</evidence>
<dbReference type="SUPFAM" id="SSF57667">
    <property type="entry name" value="beta-beta-alpha zinc fingers"/>
    <property type="match status" value="2"/>
</dbReference>
<evidence type="ECO:0000256" key="10">
    <source>
        <dbReference type="PROSITE-ProRule" id="PRU00042"/>
    </source>
</evidence>
<evidence type="ECO:0000256" key="2">
    <source>
        <dbReference type="ARBA" id="ARBA00022723"/>
    </source>
</evidence>
<reference evidence="13 14" key="1">
    <citation type="submission" date="2024-02" db="EMBL/GenBank/DDBJ databases">
        <authorList>
            <person name="Vignale AGUSTIN F."/>
            <person name="Sosa J E."/>
            <person name="Modenutti C."/>
        </authorList>
    </citation>
    <scope>NUCLEOTIDE SEQUENCE [LARGE SCALE GENOMIC DNA]</scope>
</reference>
<evidence type="ECO:0000259" key="12">
    <source>
        <dbReference type="PROSITE" id="PS50157"/>
    </source>
</evidence>
<keyword evidence="8" id="KW-0539">Nucleus</keyword>
<feature type="compositionally biased region" description="Basic and acidic residues" evidence="11">
    <location>
        <begin position="133"/>
        <end position="143"/>
    </location>
</feature>
<dbReference type="InterPro" id="IPR059161">
    <property type="entry name" value="Znf-C2H2_STOP1/2_3rd"/>
</dbReference>